<sequence length="310" mass="35766">LPIFDRQNAQLKVCGEQIDGVQINCKLNNGMSKPDGHVFTEAEKARMERNRIKALHLRQAKLVAYPYRKKNGNSNTDQDSVIKVQGTKYIDSGGGFLLEQPVIKSKELTGTIGNECGGSSTDIIKVSNDAISIPVNFEECLECGDAFVESYLFSNFGEAVCDKCRDPDGRHSLITRTEAKAEYLLKDCDFDKREPPLRYISRKNPHNVRWGEMKLYLLMQVEKRAMEVWGTEEELSRQHELREEKREVTKVKKYNKQMKHLRMEIRSSLFTKKTKSVHQHDFGPDTYNENDDNYTHTCKTCSYTETYEKM</sequence>
<gene>
    <name evidence="11" type="primary">Xpac_1</name>
    <name evidence="11" type="ORF">g.1733</name>
</gene>
<evidence type="ECO:0000256" key="4">
    <source>
        <dbReference type="ARBA" id="ARBA00022763"/>
    </source>
</evidence>
<evidence type="ECO:0000256" key="5">
    <source>
        <dbReference type="ARBA" id="ARBA00022771"/>
    </source>
</evidence>
<dbReference type="Pfam" id="PF01286">
    <property type="entry name" value="XPA_N"/>
    <property type="match status" value="1"/>
</dbReference>
<dbReference type="InterPro" id="IPR037129">
    <property type="entry name" value="XPA_sf"/>
</dbReference>
<dbReference type="GO" id="GO:0000110">
    <property type="term" value="C:nucleotide-excision repair factor 1 complex"/>
    <property type="evidence" value="ECO:0007669"/>
    <property type="project" value="TreeGrafter"/>
</dbReference>
<dbReference type="InterPro" id="IPR009061">
    <property type="entry name" value="DNA-bd_dom_put_sf"/>
</dbReference>
<dbReference type="SUPFAM" id="SSF57716">
    <property type="entry name" value="Glucocorticoid receptor-like (DNA-binding domain)"/>
    <property type="match status" value="1"/>
</dbReference>
<protein>
    <submittedName>
        <fullName evidence="11">DNA repair protein complementing XP-A cells homolog</fullName>
    </submittedName>
</protein>
<keyword evidence="5" id="KW-0863">Zinc-finger</keyword>
<dbReference type="GO" id="GO:0000715">
    <property type="term" value="P:nucleotide-excision repair, DNA damage recognition"/>
    <property type="evidence" value="ECO:0007669"/>
    <property type="project" value="TreeGrafter"/>
</dbReference>
<evidence type="ECO:0000256" key="1">
    <source>
        <dbReference type="ARBA" id="ARBA00004123"/>
    </source>
</evidence>
<name>A0A0A1X1X9_ZEUCU</name>
<reference evidence="11" key="2">
    <citation type="journal article" date="2015" name="Gigascience">
        <title>Reconstructing a comprehensive transcriptome assembly of a white-pupal translocated strain of the pest fruit fly Bactrocera cucurbitae.</title>
        <authorList>
            <person name="Sim S.B."/>
            <person name="Calla B."/>
            <person name="Hall B."/>
            <person name="DeRego T."/>
            <person name="Geib S.M."/>
        </authorList>
    </citation>
    <scope>NUCLEOTIDE SEQUENCE</scope>
</reference>
<dbReference type="GO" id="GO:1901255">
    <property type="term" value="P:nucleotide-excision repair involved in interstrand cross-link repair"/>
    <property type="evidence" value="ECO:0007669"/>
    <property type="project" value="TreeGrafter"/>
</dbReference>
<dbReference type="Gene3D" id="3.90.530.10">
    <property type="entry name" value="XPA C-terminal domain"/>
    <property type="match status" value="1"/>
</dbReference>
<proteinExistence type="inferred from homology"/>
<dbReference type="GO" id="GO:0003684">
    <property type="term" value="F:damaged DNA binding"/>
    <property type="evidence" value="ECO:0007669"/>
    <property type="project" value="InterPro"/>
</dbReference>
<dbReference type="PANTHER" id="PTHR10142">
    <property type="entry name" value="DNA REPAIR PROTEIN COMPLEMENTING XP-A CELLS"/>
    <property type="match status" value="1"/>
</dbReference>
<keyword evidence="6" id="KW-0862">Zinc</keyword>
<dbReference type="GO" id="GO:0006284">
    <property type="term" value="P:base-excision repair"/>
    <property type="evidence" value="ECO:0007669"/>
    <property type="project" value="TreeGrafter"/>
</dbReference>
<dbReference type="InterPro" id="IPR022658">
    <property type="entry name" value="XPA_CS"/>
</dbReference>
<dbReference type="InterPro" id="IPR022656">
    <property type="entry name" value="XPA_C"/>
</dbReference>
<dbReference type="EMBL" id="GBXI01009614">
    <property type="protein sequence ID" value="JAD04678.1"/>
    <property type="molecule type" value="Transcribed_RNA"/>
</dbReference>
<dbReference type="SUPFAM" id="SSF46955">
    <property type="entry name" value="Putative DNA-binding domain"/>
    <property type="match status" value="1"/>
</dbReference>
<dbReference type="GO" id="GO:0070914">
    <property type="term" value="P:UV-damage excision repair"/>
    <property type="evidence" value="ECO:0007669"/>
    <property type="project" value="TreeGrafter"/>
</dbReference>
<evidence type="ECO:0000259" key="10">
    <source>
        <dbReference type="Pfam" id="PF05181"/>
    </source>
</evidence>
<keyword evidence="4" id="KW-0227">DNA damage</keyword>
<comment type="similarity">
    <text evidence="2">Belongs to the XPA family.</text>
</comment>
<keyword evidence="3" id="KW-0479">Metal-binding</keyword>
<dbReference type="PROSITE" id="PS00753">
    <property type="entry name" value="XPA_2"/>
    <property type="match status" value="1"/>
</dbReference>
<evidence type="ECO:0000256" key="8">
    <source>
        <dbReference type="ARBA" id="ARBA00023204"/>
    </source>
</evidence>
<dbReference type="InterPro" id="IPR000465">
    <property type="entry name" value="XPA/RAD14"/>
</dbReference>
<evidence type="ECO:0000313" key="11">
    <source>
        <dbReference type="EMBL" id="JAD04678.1"/>
    </source>
</evidence>
<reference evidence="11" key="1">
    <citation type="submission" date="2014-11" db="EMBL/GenBank/DDBJ databases">
        <authorList>
            <person name="Geib S."/>
        </authorList>
    </citation>
    <scope>NUCLEOTIDE SEQUENCE</scope>
</reference>
<accession>A0A0A1X1X9</accession>
<keyword evidence="7" id="KW-0238">DNA-binding</keyword>
<dbReference type="InterPro" id="IPR022652">
    <property type="entry name" value="Znf_XPA_CS"/>
</dbReference>
<keyword evidence="9" id="KW-0539">Nucleus</keyword>
<feature type="domain" description="XPA C-terminal" evidence="10">
    <location>
        <begin position="171"/>
        <end position="221"/>
    </location>
</feature>
<evidence type="ECO:0000256" key="9">
    <source>
        <dbReference type="ARBA" id="ARBA00023242"/>
    </source>
</evidence>
<evidence type="ECO:0000256" key="2">
    <source>
        <dbReference type="ARBA" id="ARBA00005548"/>
    </source>
</evidence>
<evidence type="ECO:0000256" key="6">
    <source>
        <dbReference type="ARBA" id="ARBA00022833"/>
    </source>
</evidence>
<dbReference type="CDD" id="cd21076">
    <property type="entry name" value="DBD_XPA"/>
    <property type="match status" value="1"/>
</dbReference>
<evidence type="ECO:0000256" key="7">
    <source>
        <dbReference type="ARBA" id="ARBA00023125"/>
    </source>
</evidence>
<feature type="non-terminal residue" evidence="11">
    <location>
        <position position="1"/>
    </location>
</feature>
<dbReference type="AlphaFoldDB" id="A0A0A1X1X9"/>
<dbReference type="Pfam" id="PF05181">
    <property type="entry name" value="XPA_C"/>
    <property type="match status" value="1"/>
</dbReference>
<dbReference type="PANTHER" id="PTHR10142:SF0">
    <property type="entry name" value="DNA REPAIR PROTEIN COMPLEMENTING XP-A CELLS"/>
    <property type="match status" value="1"/>
</dbReference>
<comment type="subcellular location">
    <subcellularLocation>
        <location evidence="1">Nucleus</location>
    </subcellularLocation>
</comment>
<dbReference type="GO" id="GO:0008270">
    <property type="term" value="F:zinc ion binding"/>
    <property type="evidence" value="ECO:0007669"/>
    <property type="project" value="UniProtKB-KW"/>
</dbReference>
<keyword evidence="8" id="KW-0234">DNA repair</keyword>
<evidence type="ECO:0000256" key="3">
    <source>
        <dbReference type="ARBA" id="ARBA00022723"/>
    </source>
</evidence>
<dbReference type="FunFam" id="3.90.530.10:FF:000001">
    <property type="entry name" value="DNA repair protein complementing XP-A cells"/>
    <property type="match status" value="1"/>
</dbReference>
<organism evidence="11">
    <name type="scientific">Zeugodacus cucurbitae</name>
    <name type="common">Melon fruit fly</name>
    <name type="synonym">Bactrocera cucurbitae</name>
    <dbReference type="NCBI Taxonomy" id="28588"/>
    <lineage>
        <taxon>Eukaryota</taxon>
        <taxon>Metazoa</taxon>
        <taxon>Ecdysozoa</taxon>
        <taxon>Arthropoda</taxon>
        <taxon>Hexapoda</taxon>
        <taxon>Insecta</taxon>
        <taxon>Pterygota</taxon>
        <taxon>Neoptera</taxon>
        <taxon>Endopterygota</taxon>
        <taxon>Diptera</taxon>
        <taxon>Brachycera</taxon>
        <taxon>Muscomorpha</taxon>
        <taxon>Tephritoidea</taxon>
        <taxon>Tephritidae</taxon>
        <taxon>Zeugodacus</taxon>
        <taxon>Zeugodacus</taxon>
    </lineage>
</organism>
<dbReference type="NCBIfam" id="TIGR00598">
    <property type="entry name" value="rad14"/>
    <property type="match status" value="1"/>
</dbReference>